<proteinExistence type="predicted"/>
<keyword evidence="5" id="KW-0472">Membrane</keyword>
<dbReference type="EMBL" id="MVHS01000004">
    <property type="protein sequence ID" value="ORA73348.1"/>
    <property type="molecule type" value="Genomic_DNA"/>
</dbReference>
<dbReference type="RefSeq" id="WP_083029251.1">
    <property type="nucleotide sequence ID" value="NZ_AP022618.1"/>
</dbReference>
<keyword evidence="7" id="KW-1185">Reference proteome</keyword>
<evidence type="ECO:0000256" key="4">
    <source>
        <dbReference type="ARBA" id="ARBA00022989"/>
    </source>
</evidence>
<evidence type="ECO:0000256" key="3">
    <source>
        <dbReference type="ARBA" id="ARBA00022692"/>
    </source>
</evidence>
<dbReference type="Proteomes" id="UP000192801">
    <property type="component" value="Unassembled WGS sequence"/>
</dbReference>
<sequence length="265" mass="26633">MTGGQLLAPVLLATAVLVLPGPSSLRGHARRGFRRLPRATWLIAAVTAATAGLAAGATPATAGCALLLTAGLAVRRRARTRRRRVAEHRAALAVVLESMVAGLRIGAHPVQALESAAAEHDSTSAATLGAVAARARLGGDVPAALTAVADGSPIAEEWLRLASVWRMAAEHGVAIAALLSSAQHDIDERHRHGAAVDAELAGARASTAILAGLPALGILLGHGLGARPLAFLTGSGLGGWCLIAGGAFLTAGVLWAGAITDRVAP</sequence>
<protein>
    <submittedName>
        <fullName evidence="6">Uncharacterized protein</fullName>
    </submittedName>
</protein>
<dbReference type="AlphaFoldDB" id="A0A1X0DLT4"/>
<gene>
    <name evidence="6" type="ORF">BST26_02800</name>
</gene>
<evidence type="ECO:0000313" key="7">
    <source>
        <dbReference type="Proteomes" id="UP000192801"/>
    </source>
</evidence>
<organism evidence="6 7">
    <name type="scientific">Mycolicibacterium insubricum</name>
    <dbReference type="NCBI Taxonomy" id="444597"/>
    <lineage>
        <taxon>Bacteria</taxon>
        <taxon>Bacillati</taxon>
        <taxon>Actinomycetota</taxon>
        <taxon>Actinomycetes</taxon>
        <taxon>Mycobacteriales</taxon>
        <taxon>Mycobacteriaceae</taxon>
        <taxon>Mycolicibacterium</taxon>
    </lineage>
</organism>
<dbReference type="GO" id="GO:0005886">
    <property type="term" value="C:plasma membrane"/>
    <property type="evidence" value="ECO:0007669"/>
    <property type="project" value="UniProtKB-SubCell"/>
</dbReference>
<evidence type="ECO:0000256" key="1">
    <source>
        <dbReference type="ARBA" id="ARBA00004651"/>
    </source>
</evidence>
<dbReference type="InterPro" id="IPR018076">
    <property type="entry name" value="T2SS_GspF_dom"/>
</dbReference>
<accession>A0A1X0DLT4</accession>
<dbReference type="PANTHER" id="PTHR35007:SF4">
    <property type="entry name" value="CONSERVED TRANSMEMBRANE PROTEIN-RELATED"/>
    <property type="match status" value="1"/>
</dbReference>
<dbReference type="STRING" id="444597.BST26_02800"/>
<dbReference type="Pfam" id="PF00482">
    <property type="entry name" value="T2SSF"/>
    <property type="match status" value="1"/>
</dbReference>
<evidence type="ECO:0000256" key="5">
    <source>
        <dbReference type="ARBA" id="ARBA00023136"/>
    </source>
</evidence>
<comment type="subcellular location">
    <subcellularLocation>
        <location evidence="1">Cell membrane</location>
        <topology evidence="1">Multi-pass membrane protein</topology>
    </subcellularLocation>
</comment>
<name>A0A1X0DLT4_9MYCO</name>
<keyword evidence="2" id="KW-1003">Cell membrane</keyword>
<comment type="caution">
    <text evidence="6">The sequence shown here is derived from an EMBL/GenBank/DDBJ whole genome shotgun (WGS) entry which is preliminary data.</text>
</comment>
<reference evidence="6 7" key="1">
    <citation type="submission" date="2016-12" db="EMBL/GenBank/DDBJ databases">
        <title>The new phylogeny of genus Mycobacterium.</title>
        <authorList>
            <person name="Tortoli E."/>
            <person name="Trovato A."/>
            <person name="Cirillo D.M."/>
        </authorList>
    </citation>
    <scope>NUCLEOTIDE SEQUENCE [LARGE SCALE GENOMIC DNA]</scope>
    <source>
        <strain evidence="6 7">DSM 45130</strain>
    </source>
</reference>
<evidence type="ECO:0000256" key="2">
    <source>
        <dbReference type="ARBA" id="ARBA00022475"/>
    </source>
</evidence>
<keyword evidence="4" id="KW-1133">Transmembrane helix</keyword>
<evidence type="ECO:0000313" key="6">
    <source>
        <dbReference type="EMBL" id="ORA73348.1"/>
    </source>
</evidence>
<keyword evidence="3" id="KW-0812">Transmembrane</keyword>
<dbReference type="OrthoDB" id="3712305at2"/>
<dbReference type="PANTHER" id="PTHR35007">
    <property type="entry name" value="INTEGRAL MEMBRANE PROTEIN-RELATED"/>
    <property type="match status" value="1"/>
</dbReference>